<organism evidence="1 2">
    <name type="scientific">Paenibacillus mesotrionivorans</name>
    <dbReference type="NCBI Taxonomy" id="3160968"/>
    <lineage>
        <taxon>Bacteria</taxon>
        <taxon>Bacillati</taxon>
        <taxon>Bacillota</taxon>
        <taxon>Bacilli</taxon>
        <taxon>Bacillales</taxon>
        <taxon>Paenibacillaceae</taxon>
        <taxon>Paenibacillus</taxon>
    </lineage>
</organism>
<dbReference type="Proteomes" id="UP001631969">
    <property type="component" value="Unassembled WGS sequence"/>
</dbReference>
<dbReference type="EMBL" id="JBJURJ010000001">
    <property type="protein sequence ID" value="MFM9326928.1"/>
    <property type="molecule type" value="Genomic_DNA"/>
</dbReference>
<evidence type="ECO:0000313" key="2">
    <source>
        <dbReference type="Proteomes" id="UP001631969"/>
    </source>
</evidence>
<accession>A0ACC7NQR3</accession>
<gene>
    <name evidence="1" type="ORF">ACI1P1_01315</name>
</gene>
<name>A0ACC7NQR3_9BACL</name>
<proteinExistence type="predicted"/>
<evidence type="ECO:0000313" key="1">
    <source>
        <dbReference type="EMBL" id="MFM9326928.1"/>
    </source>
</evidence>
<reference evidence="1" key="1">
    <citation type="submission" date="2024-12" db="EMBL/GenBank/DDBJ databases">
        <authorList>
            <person name="Wu N."/>
        </authorList>
    </citation>
    <scope>NUCLEOTIDE SEQUENCE</scope>
    <source>
        <strain evidence="1">P15</strain>
    </source>
</reference>
<sequence>MNGAEAIQRAYEAILKSDFEAAVEWFLEAVALEPDNPDYYYRLSITCARSDKLPAALSYAREALRLSAGEPVYQLHLDYLLAKEKAVQAEACLKQGGSQLYLAVTLLKEAIRLDPLSVEARLLLGYALGELEEYPQAIAALKEASRLNPQHERVRGLQAELEKRLSKTLRNK</sequence>
<protein>
    <submittedName>
        <fullName evidence="1">Tetratricopeptide repeat protein</fullName>
    </submittedName>
</protein>
<keyword evidence="2" id="KW-1185">Reference proteome</keyword>
<comment type="caution">
    <text evidence="1">The sequence shown here is derived from an EMBL/GenBank/DDBJ whole genome shotgun (WGS) entry which is preliminary data.</text>
</comment>